<comment type="caution">
    <text evidence="3">The sequence shown here is derived from an EMBL/GenBank/DDBJ whole genome shotgun (WGS) entry which is preliminary data.</text>
</comment>
<evidence type="ECO:0000313" key="4">
    <source>
        <dbReference type="Proteomes" id="UP000241986"/>
    </source>
</evidence>
<sequence length="472" mass="50946">MKISATIGRIPSKARLVLILCAGIAVGFCVLFFKMMGSSTPAVVVDDKQNSKSSIPINLDSSKVDKAKPDQAITLPTESEAFREIGRINEKSKDEAVKSGGSFVDVLHLNNEKIIVKKIDDELAKKPVQTGVDDVLATQKESEIQRREALLRKREEILRNNQNIQAQQHTARVSEPLVFDEDAFIEKEVKGQAYKTDGMNAYIKNEGNSKVRMMGDFKNYSDGVPKSNIADTKQTGGYAVGNGNYYSGMGTPGVAKTLQGNLDINGNPIPGASKQTAYQSLVSPTSTIQKTVAPYITTGTMYYAVLEIGINTDELSPVRATVVQEGPLKGAVLVGEPSRNGEKSVITFKSMSVNGKDYAVSVVALDPDTMRTGLADDVDHHTFERYFKLATASIVAGYAEALNGNTTTVNSDGSSQSVKERLPKTSDQIASAIGKVGSVLAPKYEKEFDRAPTITVNGNRDLGIMFMSGVQL</sequence>
<name>A0A2T4MXG1_AERVE</name>
<evidence type="ECO:0008006" key="5">
    <source>
        <dbReference type="Google" id="ProtNLM"/>
    </source>
</evidence>
<keyword evidence="2" id="KW-0812">Transmembrane</keyword>
<dbReference type="InterPro" id="IPR049855">
    <property type="entry name" value="DotG/IcmE-like_C"/>
</dbReference>
<keyword evidence="2" id="KW-0472">Membrane</keyword>
<organism evidence="3 4">
    <name type="scientific">Aeromonas veronii</name>
    <dbReference type="NCBI Taxonomy" id="654"/>
    <lineage>
        <taxon>Bacteria</taxon>
        <taxon>Pseudomonadati</taxon>
        <taxon>Pseudomonadota</taxon>
        <taxon>Gammaproteobacteria</taxon>
        <taxon>Aeromonadales</taxon>
        <taxon>Aeromonadaceae</taxon>
        <taxon>Aeromonas</taxon>
    </lineage>
</organism>
<feature type="coiled-coil region" evidence="1">
    <location>
        <begin position="140"/>
        <end position="167"/>
    </location>
</feature>
<evidence type="ECO:0000313" key="3">
    <source>
        <dbReference type="EMBL" id="PTH79146.1"/>
    </source>
</evidence>
<evidence type="ECO:0000256" key="2">
    <source>
        <dbReference type="SAM" id="Phobius"/>
    </source>
</evidence>
<accession>A0A2T4MXG1</accession>
<feature type="transmembrane region" description="Helical" evidence="2">
    <location>
        <begin position="16"/>
        <end position="36"/>
    </location>
</feature>
<keyword evidence="1" id="KW-0175">Coiled coil</keyword>
<dbReference type="InterPro" id="IPR005498">
    <property type="entry name" value="T4SS_VirB10/TraB/TrbI"/>
</dbReference>
<proteinExistence type="predicted"/>
<dbReference type="RefSeq" id="WP_107684773.1">
    <property type="nucleotide sequence ID" value="NZ_PZKL01000045.1"/>
</dbReference>
<dbReference type="CDD" id="cd16431">
    <property type="entry name" value="IcmE"/>
    <property type="match status" value="1"/>
</dbReference>
<dbReference type="EMBL" id="PZKL01000045">
    <property type="protein sequence ID" value="PTH79146.1"/>
    <property type="molecule type" value="Genomic_DNA"/>
</dbReference>
<keyword evidence="2" id="KW-1133">Transmembrane helix</keyword>
<protein>
    <recommendedName>
        <fullName evidence="5">Conjugal transfer protein TrbI</fullName>
    </recommendedName>
</protein>
<dbReference type="AlphaFoldDB" id="A0A2T4MXG1"/>
<reference evidence="3 4" key="1">
    <citation type="submission" date="2018-03" db="EMBL/GenBank/DDBJ databases">
        <title>Aeromonas veronii whole genome sequencing and analysis.</title>
        <authorList>
            <person name="Xie H."/>
            <person name="Liu T."/>
            <person name="Wang K."/>
        </authorList>
    </citation>
    <scope>NUCLEOTIDE SEQUENCE [LARGE SCALE GENOMIC DNA]</scope>
    <source>
        <strain evidence="3 4">XH.VA.1</strain>
    </source>
</reference>
<dbReference type="Proteomes" id="UP000241986">
    <property type="component" value="Unassembled WGS sequence"/>
</dbReference>
<dbReference type="Pfam" id="PF03743">
    <property type="entry name" value="TrbI"/>
    <property type="match status" value="1"/>
</dbReference>
<evidence type="ECO:0000256" key="1">
    <source>
        <dbReference type="SAM" id="Coils"/>
    </source>
</evidence>
<gene>
    <name evidence="3" type="ORF">DAA48_22200</name>
</gene>